<dbReference type="AlphaFoldDB" id="A0A7G5CAJ8"/>
<accession>A0A7G5CAJ8</accession>
<dbReference type="Proteomes" id="UP000515744">
    <property type="component" value="Chromosome"/>
</dbReference>
<proteinExistence type="predicted"/>
<keyword evidence="2" id="KW-0472">Membrane</keyword>
<reference evidence="4" key="1">
    <citation type="journal article" date="2020" name="Mol. Biol.">
        <title>Life and death of selfish genes: comparative genomics reveals the dynamic evolution of cytoplasmic incompatibility.</title>
        <authorList>
            <person name="Martinez J."/>
            <person name="Klasson L."/>
            <person name="Welch J."/>
            <person name="Jiggins F.M."/>
        </authorList>
    </citation>
    <scope>NUCLEOTIDE SEQUENCE [LARGE SCALE GENOMIC DNA]</scope>
</reference>
<feature type="transmembrane region" description="Helical" evidence="2">
    <location>
        <begin position="50"/>
        <end position="71"/>
    </location>
</feature>
<reference evidence="3 4" key="2">
    <citation type="journal article" date="2020" name="Mol. Biol. Evol.">
        <title>Life and death of selfish genes: comparative genomics reveals the dynamic evolution of cytoplasmic incompatibility.</title>
        <authorList>
            <person name="Martinez J."/>
            <person name="Klasson L."/>
            <person name="Welch J."/>
            <person name="Jiggins F.M."/>
        </authorList>
    </citation>
    <scope>NUCLEOTIDE SEQUENCE [LARGE SCALE GENOMIC DNA]</scope>
    <source>
        <strain evidence="3">WStv</strain>
    </source>
</reference>
<evidence type="ECO:0000256" key="2">
    <source>
        <dbReference type="SAM" id="Phobius"/>
    </source>
</evidence>
<keyword evidence="2" id="KW-0812">Transmembrane</keyword>
<feature type="compositionally biased region" description="Polar residues" evidence="1">
    <location>
        <begin position="485"/>
        <end position="500"/>
    </location>
</feature>
<organism evidence="3 4">
    <name type="scientific">Wolbachia pipientis</name>
    <dbReference type="NCBI Taxonomy" id="955"/>
    <lineage>
        <taxon>Bacteria</taxon>
        <taxon>Pseudomonadati</taxon>
        <taxon>Pseudomonadota</taxon>
        <taxon>Alphaproteobacteria</taxon>
        <taxon>Rickettsiales</taxon>
        <taxon>Anaplasmataceae</taxon>
        <taxon>Wolbachieae</taxon>
        <taxon>Wolbachia</taxon>
    </lineage>
</organism>
<evidence type="ECO:0000256" key="1">
    <source>
        <dbReference type="SAM" id="MobiDB-lite"/>
    </source>
</evidence>
<dbReference type="EMBL" id="CP050531">
    <property type="protein sequence ID" value="QMV46232.1"/>
    <property type="molecule type" value="Genomic_DNA"/>
</dbReference>
<name>A0A7G5CAJ8_WOLPI</name>
<feature type="transmembrane region" description="Helical" evidence="2">
    <location>
        <begin position="77"/>
        <end position="101"/>
    </location>
</feature>
<protein>
    <submittedName>
        <fullName evidence="3">Uncharacterized protein</fullName>
    </submittedName>
</protein>
<evidence type="ECO:0000313" key="4">
    <source>
        <dbReference type="Proteomes" id="UP000515744"/>
    </source>
</evidence>
<feature type="region of interest" description="Disordered" evidence="1">
    <location>
        <begin position="412"/>
        <end position="548"/>
    </location>
</feature>
<dbReference type="RefSeq" id="WP_182158643.1">
    <property type="nucleotide sequence ID" value="NZ_CP050531.1"/>
</dbReference>
<keyword evidence="2" id="KW-1133">Transmembrane helix</keyword>
<dbReference type="Gene3D" id="1.10.287.700">
    <property type="entry name" value="Helix hairpin bin"/>
    <property type="match status" value="1"/>
</dbReference>
<evidence type="ECO:0000313" key="3">
    <source>
        <dbReference type="EMBL" id="QMV46232.1"/>
    </source>
</evidence>
<feature type="compositionally biased region" description="Low complexity" evidence="1">
    <location>
        <begin position="463"/>
        <end position="472"/>
    </location>
</feature>
<feature type="compositionally biased region" description="Basic and acidic residues" evidence="1">
    <location>
        <begin position="508"/>
        <end position="522"/>
    </location>
</feature>
<sequence>MLSNNETNSNVVEIQQLQQQNNTTLSSEDLLKHMQSLEKRIKSLEVTNRVILGLFIGTLAAAITVGAGFAIAAAPIIVGSIIGGILATAALVALSVTAYRYRAEMGRGFKYAAEKTVEGAKHIGGKIKDGAVHAKDSVKEAVSFVGQATREGTSSALRAMGGGVQKFGRKISNGGASMSNLDAIPYSIDNEGQTVVLKTEEKTRNFNSVKEMFVKEVFEDKAVNNSALTKEIFSKLGKKMLEKAYSVDGQQSAKKDQLINQLKQQADFINKLDAKKLQNLLSKDNNSLYEIFSDHHDEIKRIIGECKREYEFDQSVRRNNAKDAEERKASKSFSLSSVFSLRRKDPIQSTSSLSRSSSLDSVRTDSTVSSEAELLNPAKHKKVKQSSGFFSRFKSNEPLKEATDIKYQAFSEPDTSSRQVGESAFCVAPPKPPRSNSLNSIGTVSTATVSSSDSQNFATVRRSNSSNSLNASPKLTPVAPPKLPRSSSTDSGFNSPTSSPVRIMFTNEDGKVKTQADLRKTGSLENLVKPSSKVDEVKPESTQVKTVG</sequence>
<gene>
    <name evidence="3" type="ORF">HC358_04170</name>
</gene>
<feature type="compositionally biased region" description="Low complexity" evidence="1">
    <location>
        <begin position="440"/>
        <end position="454"/>
    </location>
</feature>